<comment type="caution">
    <text evidence="1">The sequence shown here is derived from an EMBL/GenBank/DDBJ whole genome shotgun (WGS) entry which is preliminary data.</text>
</comment>
<accession>A0A9N9LQQ4</accession>
<evidence type="ECO:0000313" key="1">
    <source>
        <dbReference type="EMBL" id="CAG8976689.1"/>
    </source>
</evidence>
<evidence type="ECO:0000313" key="2">
    <source>
        <dbReference type="Proteomes" id="UP000701801"/>
    </source>
</evidence>
<dbReference type="OrthoDB" id="10255128at2759"/>
<dbReference type="PANTHER" id="PTHR28181:SF1">
    <property type="entry name" value="COLD TOLERANCE PROTEIN 1"/>
    <property type="match status" value="1"/>
</dbReference>
<dbReference type="InterPro" id="IPR023214">
    <property type="entry name" value="HAD_sf"/>
</dbReference>
<dbReference type="EMBL" id="CAJVRM010000186">
    <property type="protein sequence ID" value="CAG8976689.1"/>
    <property type="molecule type" value="Genomic_DNA"/>
</dbReference>
<name>A0A9N9LQQ4_9HELO</name>
<dbReference type="Gene3D" id="3.40.50.1000">
    <property type="entry name" value="HAD superfamily/HAD-like"/>
    <property type="match status" value="1"/>
</dbReference>
<gene>
    <name evidence="1" type="ORF">HYALB_00010815</name>
</gene>
<dbReference type="AlphaFoldDB" id="A0A9N9LQQ4"/>
<reference evidence="1" key="1">
    <citation type="submission" date="2021-07" db="EMBL/GenBank/DDBJ databases">
        <authorList>
            <person name="Durling M."/>
        </authorList>
    </citation>
    <scope>NUCLEOTIDE SEQUENCE</scope>
</reference>
<organism evidence="1 2">
    <name type="scientific">Hymenoscyphus albidus</name>
    <dbReference type="NCBI Taxonomy" id="595503"/>
    <lineage>
        <taxon>Eukaryota</taxon>
        <taxon>Fungi</taxon>
        <taxon>Dikarya</taxon>
        <taxon>Ascomycota</taxon>
        <taxon>Pezizomycotina</taxon>
        <taxon>Leotiomycetes</taxon>
        <taxon>Helotiales</taxon>
        <taxon>Helotiaceae</taxon>
        <taxon>Hymenoscyphus</taxon>
    </lineage>
</organism>
<dbReference type="SUPFAM" id="SSF56784">
    <property type="entry name" value="HAD-like"/>
    <property type="match status" value="1"/>
</dbReference>
<evidence type="ECO:0008006" key="3">
    <source>
        <dbReference type="Google" id="ProtNLM"/>
    </source>
</evidence>
<proteinExistence type="predicted"/>
<dbReference type="InterPro" id="IPR050849">
    <property type="entry name" value="HAD-like_hydrolase_phosphatase"/>
</dbReference>
<protein>
    <recommendedName>
        <fullName evidence="3">Haloacid dehalogenase-like hydrolase</fullName>
    </recommendedName>
</protein>
<dbReference type="PANTHER" id="PTHR28181">
    <property type="entry name" value="UPF0655 PROTEIN YCR015C"/>
    <property type="match status" value="1"/>
</dbReference>
<dbReference type="InterPro" id="IPR036412">
    <property type="entry name" value="HAD-like_sf"/>
</dbReference>
<dbReference type="Proteomes" id="UP000701801">
    <property type="component" value="Unassembled WGS sequence"/>
</dbReference>
<sequence length="302" mass="33940">MATSPPKRSFILDFDGTITTKDTISTLFKIALETQSSKGKDKSQALQKIISEYSADFETHISSYTPKKEDQVTIQQEIDYQRSLRDVELRSFNRVSKSGIFAGLDEEEWCFRAGEAIEQGTVECRLGLRGFLSTIRGRRALFDDTVAKGRWGIVSVNFSANFIKGFLVGLLVDDMVEGIEILANEPREEDGVLEGPMISGKKEVIATSDGKLKAMRELIQRWQEKGEEIGQVFYFGDSGTDLECLTEADVGVILSDNQNGPLMDTMKRLKMEVSHIDDYKERDGNALYWAPDFKIIRSTIFG</sequence>
<keyword evidence="2" id="KW-1185">Reference proteome</keyword>